<organism evidence="2 3">
    <name type="scientific">Gordonia crocea</name>
    <dbReference type="NCBI Taxonomy" id="589162"/>
    <lineage>
        <taxon>Bacteria</taxon>
        <taxon>Bacillati</taxon>
        <taxon>Actinomycetota</taxon>
        <taxon>Actinomycetes</taxon>
        <taxon>Mycobacteriales</taxon>
        <taxon>Gordoniaceae</taxon>
        <taxon>Gordonia</taxon>
    </lineage>
</organism>
<dbReference type="Proteomes" id="UP000444980">
    <property type="component" value="Unassembled WGS sequence"/>
</dbReference>
<proteinExistence type="predicted"/>
<evidence type="ECO:0000313" key="3">
    <source>
        <dbReference type="Proteomes" id="UP000444980"/>
    </source>
</evidence>
<dbReference type="EMBL" id="BJOU01000001">
    <property type="protein sequence ID" value="GED96552.1"/>
    <property type="molecule type" value="Genomic_DNA"/>
</dbReference>
<dbReference type="AlphaFoldDB" id="A0A7M3SV78"/>
<name>A0A7M3SV78_9ACTN</name>
<evidence type="ECO:0000313" key="2">
    <source>
        <dbReference type="EMBL" id="GED96552.1"/>
    </source>
</evidence>
<reference evidence="3" key="1">
    <citation type="submission" date="2019-06" db="EMBL/GenBank/DDBJ databases">
        <title>Gordonia isolated from sludge of a wastewater treatment plant.</title>
        <authorList>
            <person name="Tamura T."/>
            <person name="Aoyama K."/>
            <person name="Kang Y."/>
            <person name="Saito S."/>
            <person name="Akiyama N."/>
            <person name="Yazawa K."/>
            <person name="Gonoi T."/>
            <person name="Mikami Y."/>
        </authorList>
    </citation>
    <scope>NUCLEOTIDE SEQUENCE [LARGE SCALE GENOMIC DNA]</scope>
    <source>
        <strain evidence="3">NBRC 107697</strain>
    </source>
</reference>
<sequence>MTGSRSTLTQHRRVAEPPETGLQPLAEVDHRGARVGGEVAARGVVGDEGAQRVRLAGFAELVVVVVDGVEEFDGERVVEEGVGAPGLDRPVAQGPQGGGRDSLQGVAVDCHGMLPTESG</sequence>
<evidence type="ECO:0000256" key="1">
    <source>
        <dbReference type="SAM" id="MobiDB-lite"/>
    </source>
</evidence>
<keyword evidence="3" id="KW-1185">Reference proteome</keyword>
<feature type="region of interest" description="Disordered" evidence="1">
    <location>
        <begin position="81"/>
        <end position="105"/>
    </location>
</feature>
<gene>
    <name evidence="2" type="ORF">nbrc107697_05910</name>
</gene>
<accession>A0A7M3SV78</accession>
<protein>
    <submittedName>
        <fullName evidence="2">Uncharacterized protein</fullName>
    </submittedName>
</protein>
<feature type="region of interest" description="Disordered" evidence="1">
    <location>
        <begin position="1"/>
        <end position="21"/>
    </location>
</feature>
<comment type="caution">
    <text evidence="2">The sequence shown here is derived from an EMBL/GenBank/DDBJ whole genome shotgun (WGS) entry which is preliminary data.</text>
</comment>